<accession>A0ABV6RVC7</accession>
<name>A0ABV6RVC7_9GAMM</name>
<keyword evidence="2" id="KW-0012">Acyltransferase</keyword>
<evidence type="ECO:0000313" key="3">
    <source>
        <dbReference type="Proteomes" id="UP001589896"/>
    </source>
</evidence>
<dbReference type="PANTHER" id="PTHR43792:SF13">
    <property type="entry name" value="ACETYLTRANSFERASE"/>
    <property type="match status" value="1"/>
</dbReference>
<dbReference type="RefSeq" id="WP_386673089.1">
    <property type="nucleotide sequence ID" value="NZ_JBHLTG010000006.1"/>
</dbReference>
<keyword evidence="3" id="KW-1185">Reference proteome</keyword>
<organism evidence="2 3">
    <name type="scientific">Lysobacter korlensis</name>
    <dbReference type="NCBI Taxonomy" id="553636"/>
    <lineage>
        <taxon>Bacteria</taxon>
        <taxon>Pseudomonadati</taxon>
        <taxon>Pseudomonadota</taxon>
        <taxon>Gammaproteobacteria</taxon>
        <taxon>Lysobacterales</taxon>
        <taxon>Lysobacteraceae</taxon>
        <taxon>Lysobacter</taxon>
    </lineage>
</organism>
<dbReference type="SUPFAM" id="SSF55729">
    <property type="entry name" value="Acyl-CoA N-acyltransferases (Nat)"/>
    <property type="match status" value="1"/>
</dbReference>
<dbReference type="GO" id="GO:0016746">
    <property type="term" value="F:acyltransferase activity"/>
    <property type="evidence" value="ECO:0007669"/>
    <property type="project" value="UniProtKB-KW"/>
</dbReference>
<comment type="caution">
    <text evidence="2">The sequence shown here is derived from an EMBL/GenBank/DDBJ whole genome shotgun (WGS) entry which is preliminary data.</text>
</comment>
<sequence>MAEVRLIEVTPAHLEALLRSRTALAEALDTPVPDGWPEFPEAIDFTLGVLQKHPEQHAWWMHFFLDAESGALVGSGGFAGPPVDRTVEIGYEIAPGFRRRGYASAAVRALVAKARRTGVVDRVIAHTLPADPASAGVLRIAGFEYAGEVADPEQGAVAEWAFSLQE</sequence>
<proteinExistence type="predicted"/>
<evidence type="ECO:0000259" key="1">
    <source>
        <dbReference type="PROSITE" id="PS51186"/>
    </source>
</evidence>
<dbReference type="InterPro" id="IPR016181">
    <property type="entry name" value="Acyl_CoA_acyltransferase"/>
</dbReference>
<dbReference type="InterPro" id="IPR051531">
    <property type="entry name" value="N-acetyltransferase"/>
</dbReference>
<dbReference type="PANTHER" id="PTHR43792">
    <property type="entry name" value="GNAT FAMILY, PUTATIVE (AFU_ORTHOLOGUE AFUA_3G00765)-RELATED-RELATED"/>
    <property type="match status" value="1"/>
</dbReference>
<gene>
    <name evidence="2" type="ORF">ACFFGH_24120</name>
</gene>
<dbReference type="Pfam" id="PF13302">
    <property type="entry name" value="Acetyltransf_3"/>
    <property type="match status" value="1"/>
</dbReference>
<keyword evidence="2" id="KW-0808">Transferase</keyword>
<protein>
    <submittedName>
        <fullName evidence="2">GNAT family N-acetyltransferase</fullName>
        <ecNumber evidence="2">2.3.-.-</ecNumber>
    </submittedName>
</protein>
<reference evidence="2 3" key="1">
    <citation type="submission" date="2024-09" db="EMBL/GenBank/DDBJ databases">
        <authorList>
            <person name="Sun Q."/>
            <person name="Mori K."/>
        </authorList>
    </citation>
    <scope>NUCLEOTIDE SEQUENCE [LARGE SCALE GENOMIC DNA]</scope>
    <source>
        <strain evidence="2 3">KCTC 23076</strain>
    </source>
</reference>
<dbReference type="CDD" id="cd04301">
    <property type="entry name" value="NAT_SF"/>
    <property type="match status" value="1"/>
</dbReference>
<dbReference type="Gene3D" id="3.40.630.30">
    <property type="match status" value="1"/>
</dbReference>
<evidence type="ECO:0000313" key="2">
    <source>
        <dbReference type="EMBL" id="MFC0680928.1"/>
    </source>
</evidence>
<dbReference type="PROSITE" id="PS51186">
    <property type="entry name" value="GNAT"/>
    <property type="match status" value="1"/>
</dbReference>
<dbReference type="InterPro" id="IPR000182">
    <property type="entry name" value="GNAT_dom"/>
</dbReference>
<dbReference type="Proteomes" id="UP001589896">
    <property type="component" value="Unassembled WGS sequence"/>
</dbReference>
<dbReference type="EC" id="2.3.-.-" evidence="2"/>
<feature type="domain" description="N-acetyltransferase" evidence="1">
    <location>
        <begin position="4"/>
        <end position="165"/>
    </location>
</feature>
<dbReference type="EMBL" id="JBHLTG010000006">
    <property type="protein sequence ID" value="MFC0680928.1"/>
    <property type="molecule type" value="Genomic_DNA"/>
</dbReference>